<evidence type="ECO:0000256" key="1">
    <source>
        <dbReference type="ARBA" id="ARBA00001946"/>
    </source>
</evidence>
<organism evidence="14 15">
    <name type="scientific">Symbiodinium natans</name>
    <dbReference type="NCBI Taxonomy" id="878477"/>
    <lineage>
        <taxon>Eukaryota</taxon>
        <taxon>Sar</taxon>
        <taxon>Alveolata</taxon>
        <taxon>Dinophyceae</taxon>
        <taxon>Suessiales</taxon>
        <taxon>Symbiodiniaceae</taxon>
        <taxon>Symbiodinium</taxon>
    </lineage>
</organism>
<evidence type="ECO:0000313" key="14">
    <source>
        <dbReference type="EMBL" id="CAE7244360.1"/>
    </source>
</evidence>
<dbReference type="OrthoDB" id="16262at2759"/>
<feature type="compositionally biased region" description="Basic and acidic residues" evidence="10">
    <location>
        <begin position="172"/>
        <end position="200"/>
    </location>
</feature>
<dbReference type="GO" id="GO:0005948">
    <property type="term" value="C:acetolactate synthase complex"/>
    <property type="evidence" value="ECO:0007669"/>
    <property type="project" value="TreeGrafter"/>
</dbReference>
<feature type="region of interest" description="Disordered" evidence="10">
    <location>
        <begin position="51"/>
        <end position="80"/>
    </location>
</feature>
<proteinExistence type="inferred from homology"/>
<dbReference type="InterPro" id="IPR045229">
    <property type="entry name" value="TPP_enz"/>
</dbReference>
<accession>A0A812LCK9</accession>
<feature type="domain" description="Thiamine pyrophosphate enzyme TPP-binding" evidence="12">
    <location>
        <begin position="1069"/>
        <end position="1222"/>
    </location>
</feature>
<gene>
    <name evidence="14" type="primary">xsc</name>
    <name evidence="14" type="ORF">SNAT2548_LOCUS11413</name>
</gene>
<dbReference type="SUPFAM" id="SSF52518">
    <property type="entry name" value="Thiamin diphosphate-binding fold (THDP-binding)"/>
    <property type="match status" value="2"/>
</dbReference>
<dbReference type="PANTHER" id="PTHR18968">
    <property type="entry name" value="THIAMINE PYROPHOSPHATE ENZYMES"/>
    <property type="match status" value="1"/>
</dbReference>
<keyword evidence="9" id="KW-0012">Acyltransferase</keyword>
<dbReference type="InterPro" id="IPR012001">
    <property type="entry name" value="Thiamin_PyroP_enz_TPP-bd_dom"/>
</dbReference>
<feature type="compositionally biased region" description="Polar residues" evidence="10">
    <location>
        <begin position="586"/>
        <end position="597"/>
    </location>
</feature>
<dbReference type="InterPro" id="IPR029035">
    <property type="entry name" value="DHS-like_NAD/FAD-binding_dom"/>
</dbReference>
<dbReference type="FunFam" id="3.40.50.970:FF:000107">
    <property type="entry name" value="Sulfoacetaldehyde acetyltransferase Xsc"/>
    <property type="match status" value="1"/>
</dbReference>
<dbReference type="Gene3D" id="3.40.50.970">
    <property type="match status" value="2"/>
</dbReference>
<dbReference type="InterPro" id="IPR011766">
    <property type="entry name" value="TPP_enzyme_TPP-bd"/>
</dbReference>
<dbReference type="GO" id="GO:0009099">
    <property type="term" value="P:L-valine biosynthetic process"/>
    <property type="evidence" value="ECO:0007669"/>
    <property type="project" value="TreeGrafter"/>
</dbReference>
<feature type="region of interest" description="Disordered" evidence="10">
    <location>
        <begin position="147"/>
        <end position="214"/>
    </location>
</feature>
<evidence type="ECO:0000256" key="2">
    <source>
        <dbReference type="ARBA" id="ARBA00001964"/>
    </source>
</evidence>
<dbReference type="GO" id="GO:0050660">
    <property type="term" value="F:flavin adenine dinucleotide binding"/>
    <property type="evidence" value="ECO:0007669"/>
    <property type="project" value="TreeGrafter"/>
</dbReference>
<feature type="region of interest" description="Disordered" evidence="10">
    <location>
        <begin position="586"/>
        <end position="607"/>
    </location>
</feature>
<keyword evidence="7" id="KW-0460">Magnesium</keyword>
<dbReference type="InterPro" id="IPR029061">
    <property type="entry name" value="THDP-binding"/>
</dbReference>
<reference evidence="14" key="1">
    <citation type="submission" date="2021-02" db="EMBL/GenBank/DDBJ databases">
        <authorList>
            <person name="Dougan E. K."/>
            <person name="Rhodes N."/>
            <person name="Thang M."/>
            <person name="Chan C."/>
        </authorList>
    </citation>
    <scope>NUCLEOTIDE SEQUENCE</scope>
</reference>
<dbReference type="Proteomes" id="UP000604046">
    <property type="component" value="Unassembled WGS sequence"/>
</dbReference>
<evidence type="ECO:0000313" key="15">
    <source>
        <dbReference type="Proteomes" id="UP000604046"/>
    </source>
</evidence>
<name>A0A812LCK9_9DINO</name>
<feature type="region of interest" description="Disordered" evidence="10">
    <location>
        <begin position="357"/>
        <end position="534"/>
    </location>
</feature>
<dbReference type="GO" id="GO:0009097">
    <property type="term" value="P:isoleucine biosynthetic process"/>
    <property type="evidence" value="ECO:0007669"/>
    <property type="project" value="TreeGrafter"/>
</dbReference>
<dbReference type="GO" id="GO:0050487">
    <property type="term" value="F:sulfoacetaldehyde acetyltransferase activity"/>
    <property type="evidence" value="ECO:0007669"/>
    <property type="project" value="UniProtKB-EC"/>
</dbReference>
<dbReference type="NCBIfam" id="NF005713">
    <property type="entry name" value="PRK07525.1"/>
    <property type="match status" value="1"/>
</dbReference>
<dbReference type="Gene3D" id="3.40.50.1220">
    <property type="entry name" value="TPP-binding domain"/>
    <property type="match status" value="1"/>
</dbReference>
<evidence type="ECO:0000259" key="13">
    <source>
        <dbReference type="Pfam" id="PF02776"/>
    </source>
</evidence>
<comment type="cofactor">
    <cofactor evidence="2">
        <name>thiamine diphosphate</name>
        <dbReference type="ChEBI" id="CHEBI:58937"/>
    </cofactor>
</comment>
<feature type="compositionally biased region" description="Basic and acidic residues" evidence="10">
    <location>
        <begin position="357"/>
        <end position="392"/>
    </location>
</feature>
<evidence type="ECO:0000259" key="11">
    <source>
        <dbReference type="Pfam" id="PF00205"/>
    </source>
</evidence>
<feature type="domain" description="Thiamine pyrophosphate enzyme central" evidence="11">
    <location>
        <begin position="853"/>
        <end position="990"/>
    </location>
</feature>
<dbReference type="SUPFAM" id="SSF52467">
    <property type="entry name" value="DHS-like NAD/FAD-binding domain"/>
    <property type="match status" value="1"/>
</dbReference>
<protein>
    <recommendedName>
        <fullName evidence="4">sulfoacetaldehyde acetyltransferase</fullName>
        <ecNumber evidence="4">2.3.3.15</ecNumber>
    </recommendedName>
</protein>
<keyword evidence="5" id="KW-0808">Transferase</keyword>
<sequence length="1253" mass="136400">MYGPDGGQLDLKITGQSTCSFQMGSEVYEGTLNKEGKLVWNDGAVWIRVNGADDSEPKEEPTQESSIEKARKAFAEEKARKAAALDKARAARAAAQNQDGANNEGGLDRAKQAFEEEKARKAAALERARRLVSLYNRGVLLHNVGVRRGSAENSHPNRGADPPQDMGAKNDSGVDRARQAFEEEKARKAAALERARRARAEAQNGNGPSEDADQQVRVSGWSFRFKSLWRYLCLRRGESQKSGRAGKGSQAQELQRMETAARTMMLASTGRERQPGCKQTLEDSINACTVPGVICIGVLAFEEEKARKAAALERARRAQAEKQEAPQAFEEEKARKAAALERARRTAARIMMLASTGRERQPGCKQAFEEEKARKAAALERARRAQAEKQEAQEPPQDANRDSGLDRAKQAFEEEKARKAAALEKARRMSAESSQPNRGAEQEVGSLDRAKQAFEEEKARKAAALERARRARAAAQNGHDPEDAAPKTDTGIDRARQAFEEEKARKAAALERARRASAEKREEAGASNQDAGIDRARKAFEEEKARKAAALERARRPNLARSNITAILSTATSSQNAMNAPDLTIQESSSRNDSGSHSPCHHAVQSVKLQESSTLTPLTLSLFGEMALSRMTRSMCDAMRPIGSLSGRQFATVNGKPLHGQRKPAMRMTTEEAFVKTLQMHGIKNAFGIIGSAMMPISDLFPAAGIKFWDCAHECNAGMMADGYTRTTGKMSMMIAQNGPGITNFVTPVKTAYWNHTPLLLVTPQAANKTIGQGGFQEVEQLAMFKDTVCYQEEVRDPTRICEVLNRVIEKAYHCSAPAQINIPRDFWTQVVDMSLPTGVKLERGAGGAASTKAAAEMLAEAKFPVILNGAGVILSGAVDASVKLAERLSAPVCCNYQHNDAFPGDHPLHMGPLGYNGSKAAMEAISKADVVLALGTRLNPFSTLPCYGMEYWPKDAKLIQVDINSDRIGLTKPVDVGIQGDAGLVAEALLAALPPSAGDAGRTERLKLVEEKKQAWGKELEGMDHELDDEGTTWNKRAREAQPNRLSPRQAWRAIMRVMPKDAIMSSDIGNNCAIGNAYPSFPSPRKYLAPGLFGPCGYGFPSILGAKVGNPSVPVVGFAGDGAFGISVNELTACGRGDWPGVTMIVFRNYQWGAEKRNTTLWYEDNFVGTELNAGVEYAQMAKACGLKGIKAESVEELEKAVTSAIEGQMQRNETTLIEVVLNQELGEPFRRDAMKPPVEIAKIHASDMCE</sequence>
<evidence type="ECO:0000256" key="10">
    <source>
        <dbReference type="SAM" id="MobiDB-lite"/>
    </source>
</evidence>
<dbReference type="GO" id="GO:0003984">
    <property type="term" value="F:acetolactate synthase activity"/>
    <property type="evidence" value="ECO:0007669"/>
    <property type="project" value="TreeGrafter"/>
</dbReference>
<keyword evidence="6" id="KW-0479">Metal-binding</keyword>
<comment type="similarity">
    <text evidence="3">Belongs to the TPP enzyme family.</text>
</comment>
<evidence type="ECO:0000256" key="7">
    <source>
        <dbReference type="ARBA" id="ARBA00022842"/>
    </source>
</evidence>
<evidence type="ECO:0000256" key="9">
    <source>
        <dbReference type="ARBA" id="ARBA00023315"/>
    </source>
</evidence>
<dbReference type="InterPro" id="IPR017820">
    <property type="entry name" value="Sulphoacetald_Actrfrase"/>
</dbReference>
<dbReference type="InterPro" id="IPR012000">
    <property type="entry name" value="Thiamin_PyroP_enz_cen_dom"/>
</dbReference>
<evidence type="ECO:0000256" key="4">
    <source>
        <dbReference type="ARBA" id="ARBA00012971"/>
    </source>
</evidence>
<comment type="caution">
    <text evidence="14">The sequence shown here is derived from an EMBL/GenBank/DDBJ whole genome shotgun (WGS) entry which is preliminary data.</text>
</comment>
<dbReference type="GO" id="GO:0000287">
    <property type="term" value="F:magnesium ion binding"/>
    <property type="evidence" value="ECO:0007669"/>
    <property type="project" value="InterPro"/>
</dbReference>
<feature type="compositionally biased region" description="Basic and acidic residues" evidence="10">
    <location>
        <begin position="446"/>
        <end position="468"/>
    </location>
</feature>
<evidence type="ECO:0000256" key="8">
    <source>
        <dbReference type="ARBA" id="ARBA00023052"/>
    </source>
</evidence>
<feature type="compositionally biased region" description="Basic and acidic residues" evidence="10">
    <location>
        <begin position="58"/>
        <end position="80"/>
    </location>
</feature>
<dbReference type="Pfam" id="PF02776">
    <property type="entry name" value="TPP_enzyme_N"/>
    <property type="match status" value="1"/>
</dbReference>
<dbReference type="AlphaFoldDB" id="A0A812LCK9"/>
<dbReference type="PROSITE" id="PS00187">
    <property type="entry name" value="TPP_ENZYMES"/>
    <property type="match status" value="1"/>
</dbReference>
<comment type="cofactor">
    <cofactor evidence="1">
        <name>Mg(2+)</name>
        <dbReference type="ChEBI" id="CHEBI:18420"/>
    </cofactor>
</comment>
<evidence type="ECO:0000259" key="12">
    <source>
        <dbReference type="Pfam" id="PF02775"/>
    </source>
</evidence>
<dbReference type="PANTHER" id="PTHR18968:SF13">
    <property type="entry name" value="ACETOLACTATE SYNTHASE CATALYTIC SUBUNIT, MITOCHONDRIAL"/>
    <property type="match status" value="1"/>
</dbReference>
<dbReference type="Pfam" id="PF00205">
    <property type="entry name" value="TPP_enzyme_M"/>
    <property type="match status" value="1"/>
</dbReference>
<evidence type="ECO:0000256" key="5">
    <source>
        <dbReference type="ARBA" id="ARBA00022679"/>
    </source>
</evidence>
<dbReference type="EMBL" id="CAJNDS010001024">
    <property type="protein sequence ID" value="CAE7244360.1"/>
    <property type="molecule type" value="Genomic_DNA"/>
</dbReference>
<dbReference type="InterPro" id="IPR000399">
    <property type="entry name" value="TPP-bd_CS"/>
</dbReference>
<keyword evidence="15" id="KW-1185">Reference proteome</keyword>
<evidence type="ECO:0000256" key="6">
    <source>
        <dbReference type="ARBA" id="ARBA00022723"/>
    </source>
</evidence>
<feature type="compositionally biased region" description="Basic and acidic residues" evidence="10">
    <location>
        <begin position="399"/>
        <end position="430"/>
    </location>
</feature>
<dbReference type="NCBIfam" id="TIGR03457">
    <property type="entry name" value="sulphoacet_xsc"/>
    <property type="match status" value="1"/>
</dbReference>
<dbReference type="GO" id="GO:0030976">
    <property type="term" value="F:thiamine pyrophosphate binding"/>
    <property type="evidence" value="ECO:0007669"/>
    <property type="project" value="InterPro"/>
</dbReference>
<feature type="compositionally biased region" description="Basic and acidic residues" evidence="10">
    <location>
        <begin position="479"/>
        <end position="524"/>
    </location>
</feature>
<dbReference type="GO" id="GO:0019529">
    <property type="term" value="P:taurine catabolic process"/>
    <property type="evidence" value="ECO:0007669"/>
    <property type="project" value="InterPro"/>
</dbReference>
<dbReference type="EC" id="2.3.3.15" evidence="4"/>
<dbReference type="CDD" id="cd07035">
    <property type="entry name" value="TPP_PYR_POX_like"/>
    <property type="match status" value="1"/>
</dbReference>
<feature type="domain" description="Thiamine pyrophosphate enzyme N-terminal TPP-binding" evidence="13">
    <location>
        <begin position="668"/>
        <end position="784"/>
    </location>
</feature>
<dbReference type="Pfam" id="PF02775">
    <property type="entry name" value="TPP_enzyme_C"/>
    <property type="match status" value="1"/>
</dbReference>
<keyword evidence="8" id="KW-0786">Thiamine pyrophosphate</keyword>
<evidence type="ECO:0000256" key="3">
    <source>
        <dbReference type="ARBA" id="ARBA00007812"/>
    </source>
</evidence>